<comment type="similarity">
    <text evidence="2 11">Belongs to the ATPase C chain family.</text>
</comment>
<keyword evidence="12" id="KW-0732">Signal</keyword>
<evidence type="ECO:0000256" key="9">
    <source>
        <dbReference type="ARBA" id="ARBA00023121"/>
    </source>
</evidence>
<accession>A0A7Y9PJG8</accession>
<evidence type="ECO:0000256" key="2">
    <source>
        <dbReference type="ARBA" id="ARBA00006704"/>
    </source>
</evidence>
<dbReference type="EMBL" id="JACCCW010000002">
    <property type="protein sequence ID" value="NYF80208.1"/>
    <property type="molecule type" value="Genomic_DNA"/>
</dbReference>
<keyword evidence="5 11" id="KW-0812">Transmembrane</keyword>
<feature type="transmembrane region" description="Helical" evidence="11">
    <location>
        <begin position="32"/>
        <end position="54"/>
    </location>
</feature>
<evidence type="ECO:0000313" key="15">
    <source>
        <dbReference type="Proteomes" id="UP000589520"/>
    </source>
</evidence>
<keyword evidence="6 11" id="KW-0375">Hydrogen ion transport</keyword>
<dbReference type="InterPro" id="IPR020537">
    <property type="entry name" value="ATP_synth_F0_csu_DDCD_BS"/>
</dbReference>
<gene>
    <name evidence="11" type="primary">atpE</name>
    <name evidence="14" type="ORF">HDF17_002528</name>
</gene>
<keyword evidence="4 11" id="KW-0138">CF(0)</keyword>
<name>A0A7Y9PJG8_9BACT</name>
<dbReference type="CDD" id="cd18121">
    <property type="entry name" value="ATP-synt_Fo_c"/>
    <property type="match status" value="1"/>
</dbReference>
<organism evidence="14 15">
    <name type="scientific">Granulicella arctica</name>
    <dbReference type="NCBI Taxonomy" id="940613"/>
    <lineage>
        <taxon>Bacteria</taxon>
        <taxon>Pseudomonadati</taxon>
        <taxon>Acidobacteriota</taxon>
        <taxon>Terriglobia</taxon>
        <taxon>Terriglobales</taxon>
        <taxon>Acidobacteriaceae</taxon>
        <taxon>Granulicella</taxon>
    </lineage>
</organism>
<dbReference type="AlphaFoldDB" id="A0A7Y9PJG8"/>
<dbReference type="InterPro" id="IPR035921">
    <property type="entry name" value="F/V-ATP_Csub_sf"/>
</dbReference>
<dbReference type="InterPro" id="IPR000454">
    <property type="entry name" value="ATP_synth_F0_csu"/>
</dbReference>
<dbReference type="PRINTS" id="PR00124">
    <property type="entry name" value="ATPASEC"/>
</dbReference>
<evidence type="ECO:0000313" key="14">
    <source>
        <dbReference type="EMBL" id="NYF80208.1"/>
    </source>
</evidence>
<dbReference type="GO" id="GO:0033177">
    <property type="term" value="C:proton-transporting two-sector ATPase complex, proton-transporting domain"/>
    <property type="evidence" value="ECO:0007669"/>
    <property type="project" value="InterPro"/>
</dbReference>
<dbReference type="SUPFAM" id="SSF81333">
    <property type="entry name" value="F1F0 ATP synthase subunit C"/>
    <property type="match status" value="1"/>
</dbReference>
<dbReference type="Pfam" id="PF00137">
    <property type="entry name" value="ATP-synt_C"/>
    <property type="match status" value="1"/>
</dbReference>
<evidence type="ECO:0000256" key="1">
    <source>
        <dbReference type="ARBA" id="ARBA00004141"/>
    </source>
</evidence>
<evidence type="ECO:0000256" key="6">
    <source>
        <dbReference type="ARBA" id="ARBA00022781"/>
    </source>
</evidence>
<dbReference type="InterPro" id="IPR002379">
    <property type="entry name" value="ATPase_proteolipid_c-like_dom"/>
</dbReference>
<dbReference type="HAMAP" id="MF_01396">
    <property type="entry name" value="ATP_synth_c_bact"/>
    <property type="match status" value="1"/>
</dbReference>
<keyword evidence="3 11" id="KW-0813">Transport</keyword>
<evidence type="ECO:0000256" key="7">
    <source>
        <dbReference type="ARBA" id="ARBA00022989"/>
    </source>
</evidence>
<feature type="domain" description="V-ATPase proteolipid subunit C-like" evidence="13">
    <location>
        <begin position="38"/>
        <end position="100"/>
    </location>
</feature>
<dbReference type="Proteomes" id="UP000589520">
    <property type="component" value="Unassembled WGS sequence"/>
</dbReference>
<dbReference type="GO" id="GO:0008289">
    <property type="term" value="F:lipid binding"/>
    <property type="evidence" value="ECO:0007669"/>
    <property type="project" value="UniProtKB-KW"/>
</dbReference>
<evidence type="ECO:0000256" key="12">
    <source>
        <dbReference type="SAM" id="SignalP"/>
    </source>
</evidence>
<evidence type="ECO:0000256" key="4">
    <source>
        <dbReference type="ARBA" id="ARBA00022547"/>
    </source>
</evidence>
<comment type="caution">
    <text evidence="14">The sequence shown here is derived from an EMBL/GenBank/DDBJ whole genome shotgun (WGS) entry which is preliminary data.</text>
</comment>
<dbReference type="Gene3D" id="1.20.20.10">
    <property type="entry name" value="F1F0 ATP synthase subunit C"/>
    <property type="match status" value="1"/>
</dbReference>
<keyword evidence="8 11" id="KW-0406">Ion transport</keyword>
<feature type="chain" id="PRO_5031174108" description="ATP synthase subunit c" evidence="12">
    <location>
        <begin position="23"/>
        <end position="104"/>
    </location>
</feature>
<sequence length="104" mass="10580">MKKLQYVFMSLAALLLATPAFAADAVNGGSPAGQWVPLAAALGMALAAGLCGLGQGKATASATEALARNPGARPGIFIFLILGLAFIESLALFTFVIIFLKVQA</sequence>
<keyword evidence="9 11" id="KW-0446">Lipid-binding</keyword>
<keyword evidence="7 11" id="KW-1133">Transmembrane helix</keyword>
<protein>
    <recommendedName>
        <fullName evidence="11">ATP synthase subunit c</fullName>
    </recommendedName>
    <alternativeName>
        <fullName evidence="11">ATP synthase F(0) sector subunit c</fullName>
    </alternativeName>
    <alternativeName>
        <fullName evidence="11">F-type ATPase subunit c</fullName>
        <shortName evidence="11">F-ATPase subunit c</shortName>
    </alternativeName>
    <alternativeName>
        <fullName evidence="11">Lipid-binding protein</fullName>
    </alternativeName>
</protein>
<reference evidence="14 15" key="1">
    <citation type="submission" date="2020-07" db="EMBL/GenBank/DDBJ databases">
        <title>Genomic Encyclopedia of Type Strains, Phase IV (KMG-V): Genome sequencing to study the core and pangenomes of soil and plant-associated prokaryotes.</title>
        <authorList>
            <person name="Whitman W."/>
        </authorList>
    </citation>
    <scope>NUCLEOTIDE SEQUENCE [LARGE SCALE GENOMIC DNA]</scope>
    <source>
        <strain evidence="14 15">X4EP2</strain>
    </source>
</reference>
<evidence type="ECO:0000256" key="8">
    <source>
        <dbReference type="ARBA" id="ARBA00023065"/>
    </source>
</evidence>
<proteinExistence type="inferred from homology"/>
<evidence type="ECO:0000256" key="10">
    <source>
        <dbReference type="ARBA" id="ARBA00023136"/>
    </source>
</evidence>
<evidence type="ECO:0000256" key="5">
    <source>
        <dbReference type="ARBA" id="ARBA00022692"/>
    </source>
</evidence>
<feature type="transmembrane region" description="Helical" evidence="11">
    <location>
        <begin position="75"/>
        <end position="100"/>
    </location>
</feature>
<comment type="function">
    <text evidence="11">F(1)F(0) ATP synthase produces ATP from ADP in the presence of a proton or sodium gradient. F-type ATPases consist of two structural domains, F(1) containing the extramembraneous catalytic core and F(0) containing the membrane proton channel, linked together by a central stalk and a peripheral stalk. During catalysis, ATP synthesis in the catalytic domain of F(1) is coupled via a rotary mechanism of the central stalk subunits to proton translocation.</text>
</comment>
<dbReference type="GO" id="GO:0046933">
    <property type="term" value="F:proton-transporting ATP synthase activity, rotational mechanism"/>
    <property type="evidence" value="ECO:0007669"/>
    <property type="project" value="UniProtKB-UniRule"/>
</dbReference>
<dbReference type="PROSITE" id="PS00605">
    <property type="entry name" value="ATPASE_C"/>
    <property type="match status" value="1"/>
</dbReference>
<evidence type="ECO:0000256" key="3">
    <source>
        <dbReference type="ARBA" id="ARBA00022448"/>
    </source>
</evidence>
<feature type="site" description="Reversibly protonated during proton transport" evidence="11">
    <location>
        <position position="88"/>
    </location>
</feature>
<evidence type="ECO:0000259" key="13">
    <source>
        <dbReference type="Pfam" id="PF00137"/>
    </source>
</evidence>
<dbReference type="GO" id="GO:0005886">
    <property type="term" value="C:plasma membrane"/>
    <property type="evidence" value="ECO:0007669"/>
    <property type="project" value="UniProtKB-SubCell"/>
</dbReference>
<comment type="function">
    <text evidence="11">Key component of the F(0) channel; it plays a direct role in translocation across the membrane. A homomeric c-ring of between 10-14 subunits forms the central stalk rotor element with the F(1) delta and epsilon subunits.</text>
</comment>
<dbReference type="GO" id="GO:0045259">
    <property type="term" value="C:proton-transporting ATP synthase complex"/>
    <property type="evidence" value="ECO:0007669"/>
    <property type="project" value="UniProtKB-KW"/>
</dbReference>
<comment type="subcellular location">
    <subcellularLocation>
        <location evidence="11">Cell membrane</location>
        <topology evidence="11">Multi-pass membrane protein</topology>
    </subcellularLocation>
    <subcellularLocation>
        <location evidence="1">Membrane</location>
        <topology evidence="1">Multi-pass membrane protein</topology>
    </subcellularLocation>
</comment>
<evidence type="ECO:0000256" key="11">
    <source>
        <dbReference type="HAMAP-Rule" id="MF_01396"/>
    </source>
</evidence>
<keyword evidence="10 11" id="KW-0472">Membrane</keyword>
<feature type="signal peptide" evidence="12">
    <location>
        <begin position="1"/>
        <end position="22"/>
    </location>
</feature>
<keyword evidence="11" id="KW-1003">Cell membrane</keyword>
<dbReference type="RefSeq" id="WP_179491444.1">
    <property type="nucleotide sequence ID" value="NZ_JACCCW010000002.1"/>
</dbReference>
<dbReference type="InterPro" id="IPR038662">
    <property type="entry name" value="ATP_synth_F0_csu_sf"/>
</dbReference>
<keyword evidence="11" id="KW-0066">ATP synthesis</keyword>
<keyword evidence="15" id="KW-1185">Reference proteome</keyword>